<gene>
    <name evidence="3" type="ORF">PODLI_1B013503</name>
</gene>
<dbReference type="EMBL" id="OX395128">
    <property type="protein sequence ID" value="CAI5771434.1"/>
    <property type="molecule type" value="Genomic_DNA"/>
</dbReference>
<organism evidence="3 4">
    <name type="scientific">Podarcis lilfordi</name>
    <name type="common">Lilford's wall lizard</name>
    <dbReference type="NCBI Taxonomy" id="74358"/>
    <lineage>
        <taxon>Eukaryota</taxon>
        <taxon>Metazoa</taxon>
        <taxon>Chordata</taxon>
        <taxon>Craniata</taxon>
        <taxon>Vertebrata</taxon>
        <taxon>Euteleostomi</taxon>
        <taxon>Lepidosauria</taxon>
        <taxon>Squamata</taxon>
        <taxon>Bifurcata</taxon>
        <taxon>Unidentata</taxon>
        <taxon>Episquamata</taxon>
        <taxon>Laterata</taxon>
        <taxon>Lacertibaenia</taxon>
        <taxon>Lacertidae</taxon>
        <taxon>Podarcis</taxon>
    </lineage>
</organism>
<feature type="compositionally biased region" description="Basic and acidic residues" evidence="1">
    <location>
        <begin position="29"/>
        <end position="39"/>
    </location>
</feature>
<evidence type="ECO:0000313" key="3">
    <source>
        <dbReference type="EMBL" id="CAI5771434.1"/>
    </source>
</evidence>
<keyword evidence="2" id="KW-0732">Signal</keyword>
<reference evidence="3" key="1">
    <citation type="submission" date="2022-12" db="EMBL/GenBank/DDBJ databases">
        <authorList>
            <person name="Alioto T."/>
            <person name="Alioto T."/>
            <person name="Gomez Garrido J."/>
        </authorList>
    </citation>
    <scope>NUCLEOTIDE SEQUENCE</scope>
</reference>
<evidence type="ECO:0000313" key="4">
    <source>
        <dbReference type="Proteomes" id="UP001178461"/>
    </source>
</evidence>
<evidence type="ECO:0000256" key="2">
    <source>
        <dbReference type="SAM" id="SignalP"/>
    </source>
</evidence>
<dbReference type="Proteomes" id="UP001178461">
    <property type="component" value="Chromosome 3"/>
</dbReference>
<protein>
    <submittedName>
        <fullName evidence="3">Uncharacterized protein</fullName>
    </submittedName>
</protein>
<feature type="chain" id="PRO_5041359411" evidence="2">
    <location>
        <begin position="20"/>
        <end position="99"/>
    </location>
</feature>
<evidence type="ECO:0000256" key="1">
    <source>
        <dbReference type="SAM" id="MobiDB-lite"/>
    </source>
</evidence>
<accession>A0AA35K640</accession>
<name>A0AA35K640_9SAUR</name>
<dbReference type="AlphaFoldDB" id="A0AA35K640"/>
<feature type="region of interest" description="Disordered" evidence="1">
    <location>
        <begin position="29"/>
        <end position="53"/>
    </location>
</feature>
<proteinExistence type="predicted"/>
<feature type="signal peptide" evidence="2">
    <location>
        <begin position="1"/>
        <end position="19"/>
    </location>
</feature>
<sequence length="99" mass="11325">MKTLHFFFVVLFLVLSSQARLHLWSTGKLKDSKDPETERAAYQADENGQAVAPPQDGKISCLWPWGYCLLRKLRCASGFVMKERFNNCPNTRTLKCCVL</sequence>
<keyword evidence="4" id="KW-1185">Reference proteome</keyword>